<feature type="non-terminal residue" evidence="1">
    <location>
        <position position="1"/>
    </location>
</feature>
<proteinExistence type="predicted"/>
<organism evidence="1">
    <name type="scientific">marine metagenome</name>
    <dbReference type="NCBI Taxonomy" id="408172"/>
    <lineage>
        <taxon>unclassified sequences</taxon>
        <taxon>metagenomes</taxon>
        <taxon>ecological metagenomes</taxon>
    </lineage>
</organism>
<dbReference type="AlphaFoldDB" id="A0A382PV19"/>
<sequence>FVSMLHAVNAPVKSFADSTGMMTEVLV</sequence>
<dbReference type="EMBL" id="UINC01109927">
    <property type="protein sequence ID" value="SVC77086.1"/>
    <property type="molecule type" value="Genomic_DNA"/>
</dbReference>
<reference evidence="1" key="1">
    <citation type="submission" date="2018-05" db="EMBL/GenBank/DDBJ databases">
        <authorList>
            <person name="Lanie J.A."/>
            <person name="Ng W.-L."/>
            <person name="Kazmierczak K.M."/>
            <person name="Andrzejewski T.M."/>
            <person name="Davidsen T.M."/>
            <person name="Wayne K.J."/>
            <person name="Tettelin H."/>
            <person name="Glass J.I."/>
            <person name="Rusch D."/>
            <person name="Podicherti R."/>
            <person name="Tsui H.-C.T."/>
            <person name="Winkler M.E."/>
        </authorList>
    </citation>
    <scope>NUCLEOTIDE SEQUENCE</scope>
</reference>
<accession>A0A382PV19</accession>
<protein>
    <submittedName>
        <fullName evidence="1">Uncharacterized protein</fullName>
    </submittedName>
</protein>
<name>A0A382PV19_9ZZZZ</name>
<gene>
    <name evidence="1" type="ORF">METZ01_LOCUS329940</name>
</gene>
<evidence type="ECO:0000313" key="1">
    <source>
        <dbReference type="EMBL" id="SVC77086.1"/>
    </source>
</evidence>